<proteinExistence type="predicted"/>
<name>A0ABZ0PHJ6_9PROT</name>
<evidence type="ECO:0000313" key="1">
    <source>
        <dbReference type="EMBL" id="WPB84852.1"/>
    </source>
</evidence>
<keyword evidence="2" id="KW-1185">Reference proteome</keyword>
<organism evidence="1 2">
    <name type="scientific">Sediminicoccus rosea</name>
    <dbReference type="NCBI Taxonomy" id="1225128"/>
    <lineage>
        <taxon>Bacteria</taxon>
        <taxon>Pseudomonadati</taxon>
        <taxon>Pseudomonadota</taxon>
        <taxon>Alphaproteobacteria</taxon>
        <taxon>Acetobacterales</taxon>
        <taxon>Roseomonadaceae</taxon>
        <taxon>Sediminicoccus</taxon>
    </lineage>
</organism>
<reference evidence="1 2" key="1">
    <citation type="submission" date="2023-11" db="EMBL/GenBank/DDBJ databases">
        <title>Arctic aerobic anoxygenic photoheterotroph Sediminicoccus rosea KRV36 adapts its photosynthesis to long days of polar summer.</title>
        <authorList>
            <person name="Tomasch J."/>
            <person name="Kopejtka K."/>
            <person name="Bily T."/>
            <person name="Gardiner A.T."/>
            <person name="Gardian Z."/>
            <person name="Shivaramu S."/>
            <person name="Koblizek M."/>
            <person name="Engelhardt F."/>
            <person name="Kaftan D."/>
        </authorList>
    </citation>
    <scope>NUCLEOTIDE SEQUENCE [LARGE SCALE GENOMIC DNA]</scope>
    <source>
        <strain evidence="1 2">R-30</strain>
    </source>
</reference>
<sequence>MKRRTMLVLPLILAACDIDPVTDYMGGFGDPVRGAALFAPRNLGDTSRWQGDPAGAAMAAAQLEFLARSFRENPIYSVPSNPATSQTLQSAVAEMRAALGIAPGARNADVEILLRRASVALREGSQAQALAALTGPNFTVPPQEVLRRLGDLPRLPIVSAAAGMAANEISPGRRS</sequence>
<protein>
    <submittedName>
        <fullName evidence="1">Uncharacterized protein</fullName>
    </submittedName>
</protein>
<dbReference type="Proteomes" id="UP001305521">
    <property type="component" value="Chromosome"/>
</dbReference>
<accession>A0ABZ0PHJ6</accession>
<dbReference type="EMBL" id="CP137852">
    <property type="protein sequence ID" value="WPB84852.1"/>
    <property type="molecule type" value="Genomic_DNA"/>
</dbReference>
<dbReference type="PROSITE" id="PS51257">
    <property type="entry name" value="PROKAR_LIPOPROTEIN"/>
    <property type="match status" value="1"/>
</dbReference>
<dbReference type="RefSeq" id="WP_318648815.1">
    <property type="nucleotide sequence ID" value="NZ_CP137852.1"/>
</dbReference>
<gene>
    <name evidence="1" type="ORF">R9Z33_22510</name>
</gene>
<evidence type="ECO:0000313" key="2">
    <source>
        <dbReference type="Proteomes" id="UP001305521"/>
    </source>
</evidence>